<gene>
    <name evidence="1" type="ORF">METZ01_LOCUS165463</name>
</gene>
<protein>
    <submittedName>
        <fullName evidence="1">Uncharacterized protein</fullName>
    </submittedName>
</protein>
<organism evidence="1">
    <name type="scientific">marine metagenome</name>
    <dbReference type="NCBI Taxonomy" id="408172"/>
    <lineage>
        <taxon>unclassified sequences</taxon>
        <taxon>metagenomes</taxon>
        <taxon>ecological metagenomes</taxon>
    </lineage>
</organism>
<sequence length="47" mass="5331">VGLTIVDLAARKLPESTVTLRFRPPTQKVLVPSLDYCGDDRHTTFRF</sequence>
<accession>A0A382BG75</accession>
<dbReference type="AlphaFoldDB" id="A0A382BG75"/>
<reference evidence="1" key="1">
    <citation type="submission" date="2018-05" db="EMBL/GenBank/DDBJ databases">
        <authorList>
            <person name="Lanie J.A."/>
            <person name="Ng W.-L."/>
            <person name="Kazmierczak K.M."/>
            <person name="Andrzejewski T.M."/>
            <person name="Davidsen T.M."/>
            <person name="Wayne K.J."/>
            <person name="Tettelin H."/>
            <person name="Glass J.I."/>
            <person name="Rusch D."/>
            <person name="Podicherti R."/>
            <person name="Tsui H.-C.T."/>
            <person name="Winkler M.E."/>
        </authorList>
    </citation>
    <scope>NUCLEOTIDE SEQUENCE</scope>
</reference>
<feature type="non-terminal residue" evidence="1">
    <location>
        <position position="1"/>
    </location>
</feature>
<evidence type="ECO:0000313" key="1">
    <source>
        <dbReference type="EMBL" id="SVB12609.1"/>
    </source>
</evidence>
<feature type="non-terminal residue" evidence="1">
    <location>
        <position position="47"/>
    </location>
</feature>
<dbReference type="EMBL" id="UINC01029611">
    <property type="protein sequence ID" value="SVB12609.1"/>
    <property type="molecule type" value="Genomic_DNA"/>
</dbReference>
<name>A0A382BG75_9ZZZZ</name>
<proteinExistence type="predicted"/>